<comment type="caution">
    <text evidence="1">The sequence shown here is derived from an EMBL/GenBank/DDBJ whole genome shotgun (WGS) entry which is preliminary data.</text>
</comment>
<name>A0A4R4YC04_9PSEU</name>
<dbReference type="PANTHER" id="PTHR44051:SF2">
    <property type="entry name" value="HYPOTHETICAL GLUTATHIONE S-TRANSFERASE LIKE PROTEIN"/>
    <property type="match status" value="1"/>
</dbReference>
<sequence>MIVLYDDETSAECYQVRALLGVLGLEFRSVALEEYEFAPDARRPALVLVDEQVDPAAVAHHAESAVLYLARVYDSEGALVRGEDPAGHAAMLDWLAFGRALTASAGAARRHEAFGEPTDLPQVQAEAHRLLRVLDRHLWFMERQGEDFLVGAFSLGDIACFGDVALCEEGGISRQDYPAVRRWCDRVQRVPGMPLMPGIFRVAAGRPS</sequence>
<proteinExistence type="predicted"/>
<dbReference type="EMBL" id="SMKW01000068">
    <property type="protein sequence ID" value="TDD40682.1"/>
    <property type="molecule type" value="Genomic_DNA"/>
</dbReference>
<dbReference type="OrthoDB" id="9770408at2"/>
<keyword evidence="1" id="KW-0808">Transferase</keyword>
<protein>
    <submittedName>
        <fullName evidence="1">Glutathione S-transferase</fullName>
    </submittedName>
</protein>
<accession>A0A4R4YC04</accession>
<reference evidence="1 2" key="1">
    <citation type="submission" date="2019-03" db="EMBL/GenBank/DDBJ databases">
        <title>Draft genome sequences of novel Actinobacteria.</title>
        <authorList>
            <person name="Sahin N."/>
            <person name="Ay H."/>
            <person name="Saygin H."/>
        </authorList>
    </citation>
    <scope>NUCLEOTIDE SEQUENCE [LARGE SCALE GENOMIC DNA]</scope>
    <source>
        <strain evidence="1 2">7K502</strain>
    </source>
</reference>
<organism evidence="1 2">
    <name type="scientific">Saccharopolyspora elongata</name>
    <dbReference type="NCBI Taxonomy" id="2530387"/>
    <lineage>
        <taxon>Bacteria</taxon>
        <taxon>Bacillati</taxon>
        <taxon>Actinomycetota</taxon>
        <taxon>Actinomycetes</taxon>
        <taxon>Pseudonocardiales</taxon>
        <taxon>Pseudonocardiaceae</taxon>
        <taxon>Saccharopolyspora</taxon>
    </lineage>
</organism>
<evidence type="ECO:0000313" key="2">
    <source>
        <dbReference type="Proteomes" id="UP000294947"/>
    </source>
</evidence>
<dbReference type="GO" id="GO:0016740">
    <property type="term" value="F:transferase activity"/>
    <property type="evidence" value="ECO:0007669"/>
    <property type="project" value="UniProtKB-KW"/>
</dbReference>
<evidence type="ECO:0000313" key="1">
    <source>
        <dbReference type="EMBL" id="TDD40682.1"/>
    </source>
</evidence>
<dbReference type="InterPro" id="IPR036282">
    <property type="entry name" value="Glutathione-S-Trfase_C_sf"/>
</dbReference>
<dbReference type="SUPFAM" id="SSF47616">
    <property type="entry name" value="GST C-terminal domain-like"/>
    <property type="match status" value="1"/>
</dbReference>
<dbReference type="Proteomes" id="UP000294947">
    <property type="component" value="Unassembled WGS sequence"/>
</dbReference>
<gene>
    <name evidence="1" type="ORF">E1288_35025</name>
</gene>
<dbReference type="AlphaFoldDB" id="A0A4R4YC04"/>
<dbReference type="Gene3D" id="1.20.1050.10">
    <property type="match status" value="1"/>
</dbReference>
<dbReference type="RefSeq" id="WP_132492990.1">
    <property type="nucleotide sequence ID" value="NZ_SMKW01000068.1"/>
</dbReference>
<keyword evidence="2" id="KW-1185">Reference proteome</keyword>
<dbReference type="PANTHER" id="PTHR44051">
    <property type="entry name" value="GLUTATHIONE S-TRANSFERASE-RELATED"/>
    <property type="match status" value="1"/>
</dbReference>